<dbReference type="Proteomes" id="UP000030625">
    <property type="component" value="Chromosome"/>
</dbReference>
<dbReference type="STRING" id="1447716.AH68_05065"/>
<dbReference type="EMBL" id="CP007456">
    <property type="protein sequence ID" value="AIZ15439.1"/>
    <property type="molecule type" value="Genomic_DNA"/>
</dbReference>
<reference evidence="1 2" key="1">
    <citation type="journal article" date="2015" name="Genome Announc.">
        <title>Complete and Assembled Genome Sequence of Bifidobacterium kashiwanohense PV20-2, Isolated from the Feces of an Anemic Kenyan Infant.</title>
        <authorList>
            <person name="Vazquez-Gutierrez P."/>
            <person name="Lacroix C."/>
            <person name="Chassard C."/>
            <person name="Klumpp J."/>
            <person name="Jans C."/>
            <person name="Stevens M.J."/>
        </authorList>
    </citation>
    <scope>NUCLEOTIDE SEQUENCE [LARGE SCALE GENOMIC DNA]</scope>
    <source>
        <strain evidence="1 2">PV20-2</strain>
    </source>
</reference>
<name>A0A0A7I9I1_9BIFI</name>
<proteinExistence type="predicted"/>
<dbReference type="RefSeq" id="WP_039198169.1">
    <property type="nucleotide sequence ID" value="NZ_CP007456.1"/>
</dbReference>
<evidence type="ECO:0000313" key="1">
    <source>
        <dbReference type="EMBL" id="AIZ15439.1"/>
    </source>
</evidence>
<evidence type="ECO:0000313" key="2">
    <source>
        <dbReference type="Proteomes" id="UP000030625"/>
    </source>
</evidence>
<gene>
    <name evidence="1" type="ORF">AH68_05065</name>
</gene>
<sequence>MSGFNSVDDFYDVMAGRHGLRESERGGSTLELYSCNGAEFPDGLDGSSLDVVTAPSPEFLAYMRGDDSPVPPSGYKDMAVAIRAIWDVYDSGSAEADWGRLADLYDAHNLSLSVAVDYEFMDWPETLGDILDGKGSDCWNLDGMTWHLYSHGECTVDDSEGAWPSLDDLLECVSSDDVETCAYAQQFVECMDSGDYVAACRALKALDLELRYSDLFLTLSR</sequence>
<protein>
    <submittedName>
        <fullName evidence="1">Uncharacterized protein</fullName>
    </submittedName>
</protein>
<organism evidence="1 2">
    <name type="scientific">Bifidobacterium catenulatum PV20-2</name>
    <dbReference type="NCBI Taxonomy" id="1447716"/>
    <lineage>
        <taxon>Bacteria</taxon>
        <taxon>Bacillati</taxon>
        <taxon>Actinomycetota</taxon>
        <taxon>Actinomycetes</taxon>
        <taxon>Bifidobacteriales</taxon>
        <taxon>Bifidobacteriaceae</taxon>
        <taxon>Bifidobacterium</taxon>
    </lineage>
</organism>
<accession>A0A0A7I9I1</accession>
<dbReference type="AlphaFoldDB" id="A0A0A7I9I1"/>
<dbReference type="HOGENOM" id="CLU_1248635_0_0_11"/>
<dbReference type="KEGG" id="bka:AH68_05065"/>